<evidence type="ECO:0000313" key="3">
    <source>
        <dbReference type="Proteomes" id="UP000712281"/>
    </source>
</evidence>
<proteinExistence type="predicted"/>
<evidence type="ECO:0000313" key="2">
    <source>
        <dbReference type="EMBL" id="KAF2538676.1"/>
    </source>
</evidence>
<evidence type="ECO:0000256" key="1">
    <source>
        <dbReference type="SAM" id="MobiDB-lite"/>
    </source>
</evidence>
<dbReference type="EMBL" id="QGKW02002228">
    <property type="protein sequence ID" value="KAF2538676.1"/>
    <property type="molecule type" value="Genomic_DNA"/>
</dbReference>
<organism evidence="2 3">
    <name type="scientific">Brassica cretica</name>
    <name type="common">Mustard</name>
    <dbReference type="NCBI Taxonomy" id="69181"/>
    <lineage>
        <taxon>Eukaryota</taxon>
        <taxon>Viridiplantae</taxon>
        <taxon>Streptophyta</taxon>
        <taxon>Embryophyta</taxon>
        <taxon>Tracheophyta</taxon>
        <taxon>Spermatophyta</taxon>
        <taxon>Magnoliopsida</taxon>
        <taxon>eudicotyledons</taxon>
        <taxon>Gunneridae</taxon>
        <taxon>Pentapetalae</taxon>
        <taxon>rosids</taxon>
        <taxon>malvids</taxon>
        <taxon>Brassicales</taxon>
        <taxon>Brassicaceae</taxon>
        <taxon>Brassiceae</taxon>
        <taxon>Brassica</taxon>
    </lineage>
</organism>
<feature type="region of interest" description="Disordered" evidence="1">
    <location>
        <begin position="54"/>
        <end position="83"/>
    </location>
</feature>
<dbReference type="Proteomes" id="UP000712281">
    <property type="component" value="Unassembled WGS sequence"/>
</dbReference>
<accession>A0A8S9G273</accession>
<sequence length="121" mass="13208">MTSFNNNHGTCRIHQSGDRRGILSIVGVEPFRGPMFTWKEIVLGLPASSAAPLTKTRKRTGAATETVKKRRCTAGAEGEPLGPLSQHRAKFVTLIDGMLSDCRSEIERSTRGLAESREALK</sequence>
<comment type="caution">
    <text evidence="2">The sequence shown here is derived from an EMBL/GenBank/DDBJ whole genome shotgun (WGS) entry which is preliminary data.</text>
</comment>
<gene>
    <name evidence="2" type="ORF">F2Q68_00019897</name>
</gene>
<protein>
    <submittedName>
        <fullName evidence="2">Uncharacterized protein</fullName>
    </submittedName>
</protein>
<name>A0A8S9G273_BRACR</name>
<reference evidence="2" key="1">
    <citation type="submission" date="2019-12" db="EMBL/GenBank/DDBJ databases">
        <title>Genome sequencing and annotation of Brassica cretica.</title>
        <authorList>
            <person name="Studholme D.J."/>
            <person name="Sarris P.F."/>
        </authorList>
    </citation>
    <scope>NUCLEOTIDE SEQUENCE</scope>
    <source>
        <strain evidence="2">PFS-001/15</strain>
        <tissue evidence="2">Leaf</tissue>
    </source>
</reference>
<dbReference type="AlphaFoldDB" id="A0A8S9G273"/>